<gene>
    <name evidence="2" type="ORF">SAMN04488116_2405</name>
</gene>
<keyword evidence="1" id="KW-1133">Transmembrane helix</keyword>
<dbReference type="STRING" id="570519.SAMN04488116_2405"/>
<keyword evidence="1" id="KW-0812">Transmembrane</keyword>
<dbReference type="RefSeq" id="WP_073179834.1">
    <property type="nucleotide sequence ID" value="NZ_FQWL01000003.1"/>
</dbReference>
<evidence type="ECO:0000256" key="1">
    <source>
        <dbReference type="SAM" id="Phobius"/>
    </source>
</evidence>
<organism evidence="2 3">
    <name type="scientific">Flagellimonas flava</name>
    <dbReference type="NCBI Taxonomy" id="570519"/>
    <lineage>
        <taxon>Bacteria</taxon>
        <taxon>Pseudomonadati</taxon>
        <taxon>Bacteroidota</taxon>
        <taxon>Flavobacteriia</taxon>
        <taxon>Flavobacteriales</taxon>
        <taxon>Flavobacteriaceae</taxon>
        <taxon>Flagellimonas</taxon>
    </lineage>
</organism>
<reference evidence="3" key="1">
    <citation type="submission" date="2016-11" db="EMBL/GenBank/DDBJ databases">
        <authorList>
            <person name="Varghese N."/>
            <person name="Submissions S."/>
        </authorList>
    </citation>
    <scope>NUCLEOTIDE SEQUENCE [LARGE SCALE GENOMIC DNA]</scope>
    <source>
        <strain evidence="3">DSM 22638</strain>
    </source>
</reference>
<dbReference type="OrthoDB" id="9916585at2"/>
<feature type="transmembrane region" description="Helical" evidence="1">
    <location>
        <begin position="46"/>
        <end position="64"/>
    </location>
</feature>
<dbReference type="EMBL" id="FQWL01000003">
    <property type="protein sequence ID" value="SHG75560.1"/>
    <property type="molecule type" value="Genomic_DNA"/>
</dbReference>
<protein>
    <submittedName>
        <fullName evidence="2">Uncharacterized protein</fullName>
    </submittedName>
</protein>
<name>A0A1M5MDZ1_9FLAO</name>
<keyword evidence="3" id="KW-1185">Reference proteome</keyword>
<keyword evidence="1" id="KW-0472">Membrane</keyword>
<dbReference type="AlphaFoldDB" id="A0A1M5MDZ1"/>
<evidence type="ECO:0000313" key="3">
    <source>
        <dbReference type="Proteomes" id="UP000184532"/>
    </source>
</evidence>
<proteinExistence type="predicted"/>
<feature type="transmembrane region" description="Helical" evidence="1">
    <location>
        <begin position="20"/>
        <end position="40"/>
    </location>
</feature>
<accession>A0A1M5MDZ1</accession>
<sequence>MAPPYSEYLLDFHNRPQEILFNFVLFMMNVFDLTLFLSWYEGFYSAALGVAVLVGEYYLITYGYRFVKSKIEKEATARGITCKVVLSRIQTIWYAQPEKVSQTDKAALEFNLALYLIGLIAIGILWLGLLVGLGMLLQLVA</sequence>
<dbReference type="Proteomes" id="UP000184532">
    <property type="component" value="Unassembled WGS sequence"/>
</dbReference>
<evidence type="ECO:0000313" key="2">
    <source>
        <dbReference type="EMBL" id="SHG75560.1"/>
    </source>
</evidence>
<feature type="transmembrane region" description="Helical" evidence="1">
    <location>
        <begin position="112"/>
        <end position="137"/>
    </location>
</feature>